<dbReference type="GO" id="GO:0046654">
    <property type="term" value="P:tetrahydrofolate biosynthetic process"/>
    <property type="evidence" value="ECO:0007669"/>
    <property type="project" value="InterPro"/>
</dbReference>
<dbReference type="GO" id="GO:0050661">
    <property type="term" value="F:NADP binding"/>
    <property type="evidence" value="ECO:0007669"/>
    <property type="project" value="InterPro"/>
</dbReference>
<dbReference type="PANTHER" id="PTHR48069:SF3">
    <property type="entry name" value="DIHYDROFOLATE REDUCTASE"/>
    <property type="match status" value="1"/>
</dbReference>
<comment type="similarity">
    <text evidence="6">Belongs to the dihydrofolate reductase family.</text>
</comment>
<dbReference type="PANTHER" id="PTHR48069">
    <property type="entry name" value="DIHYDROFOLATE REDUCTASE"/>
    <property type="match status" value="1"/>
</dbReference>
<dbReference type="GO" id="GO:0043168">
    <property type="term" value="F:anion binding"/>
    <property type="evidence" value="ECO:0007669"/>
    <property type="project" value="UniProtKB-ARBA"/>
</dbReference>
<dbReference type="Pfam" id="PF00186">
    <property type="entry name" value="DHFR_1"/>
    <property type="match status" value="1"/>
</dbReference>
<dbReference type="AlphaFoldDB" id="A0A5Q0UFC3"/>
<dbReference type="FunFam" id="3.40.430.10:FF:000001">
    <property type="entry name" value="Dihydrofolate reductase"/>
    <property type="match status" value="1"/>
</dbReference>
<dbReference type="RefSeq" id="WP_153549799.1">
    <property type="nucleotide sequence ID" value="NZ_CP040089.1"/>
</dbReference>
<dbReference type="InterPro" id="IPR012259">
    <property type="entry name" value="DHFR"/>
</dbReference>
<dbReference type="EC" id="1.5.1.3" evidence="2"/>
<dbReference type="GeneID" id="42364534"/>
<proteinExistence type="inferred from homology"/>
<gene>
    <name evidence="8" type="primary">folA</name>
    <name evidence="8" type="ORF">LC1Nh_0153</name>
</gene>
<evidence type="ECO:0000256" key="1">
    <source>
        <dbReference type="ARBA" id="ARBA00004903"/>
    </source>
</evidence>
<evidence type="ECO:0000256" key="4">
    <source>
        <dbReference type="ARBA" id="ARBA00022857"/>
    </source>
</evidence>
<keyword evidence="9" id="KW-1185">Reference proteome</keyword>
<dbReference type="SUPFAM" id="SSF53597">
    <property type="entry name" value="Dihydrofolate reductase-like"/>
    <property type="match status" value="1"/>
</dbReference>
<keyword evidence="5 8" id="KW-0560">Oxidoreductase</keyword>
<accession>A0A5Q0UFC3</accession>
<keyword evidence="4" id="KW-0521">NADP</keyword>
<evidence type="ECO:0000313" key="8">
    <source>
        <dbReference type="EMBL" id="QGA80061.1"/>
    </source>
</evidence>
<dbReference type="PROSITE" id="PS00075">
    <property type="entry name" value="DHFR_1"/>
    <property type="match status" value="1"/>
</dbReference>
<dbReference type="OrthoDB" id="198183at2157"/>
<dbReference type="InterPro" id="IPR001796">
    <property type="entry name" value="DHFR_dom"/>
</dbReference>
<protein>
    <recommendedName>
        <fullName evidence="2">dihydrofolate reductase</fullName>
        <ecNumber evidence="2">1.5.1.3</ecNumber>
    </recommendedName>
</protein>
<dbReference type="Gene3D" id="3.40.430.10">
    <property type="entry name" value="Dihydrofolate Reductase, subunit A"/>
    <property type="match status" value="1"/>
</dbReference>
<evidence type="ECO:0000259" key="7">
    <source>
        <dbReference type="PROSITE" id="PS51330"/>
    </source>
</evidence>
<dbReference type="EMBL" id="CP040089">
    <property type="protein sequence ID" value="QGA80061.1"/>
    <property type="molecule type" value="Genomic_DNA"/>
</dbReference>
<dbReference type="GO" id="GO:0005829">
    <property type="term" value="C:cytosol"/>
    <property type="evidence" value="ECO:0007669"/>
    <property type="project" value="TreeGrafter"/>
</dbReference>
<comment type="pathway">
    <text evidence="1">Cofactor biosynthesis; tetrahydrofolate biosynthesis; 5,6,7,8-tetrahydrofolate from 7,8-dihydrofolate: step 1/1.</text>
</comment>
<feature type="domain" description="DHFR" evidence="7">
    <location>
        <begin position="2"/>
        <end position="157"/>
    </location>
</feature>
<dbReference type="InterPro" id="IPR024072">
    <property type="entry name" value="DHFR-like_dom_sf"/>
</dbReference>
<evidence type="ECO:0000256" key="3">
    <source>
        <dbReference type="ARBA" id="ARBA00022563"/>
    </source>
</evidence>
<sequence>MKKIIIAAVAENDVIGKDGEIPWHIPKDLQHFKEKTTGHTVVMGRKTFESLPDSFTPLPDRENIVLTRSDFSPKNESVKLANSLDEAWEKAESEKIFIIGGAGIYRQTMSEADKMILTEIHEEYKGDTYFPEFSEENWKEVEREEHREFDFAEYSSN</sequence>
<reference evidence="9" key="1">
    <citation type="submission" date="2019-05" db="EMBL/GenBank/DDBJ databases">
        <title>Candidatus Nanohalobium constans, a novel model system to study the DPANN nano-sized archaea: genomic and physiological characterization of a nanoarchaeon co-cultured with its chitinotrophic host.</title>
        <authorList>
            <person name="La Cono V."/>
            <person name="Arcadi E."/>
            <person name="Crisafi F."/>
            <person name="Denaro R."/>
            <person name="La Spada G."/>
            <person name="Messina E."/>
            <person name="Smedile F."/>
            <person name="Toshchakov S.V."/>
            <person name="Shevchenko M.A."/>
            <person name="Golyshin P.N."/>
            <person name="Golyshina O.V."/>
            <person name="Ferrer M."/>
            <person name="Rohde M."/>
            <person name="Mushegian A."/>
            <person name="Sorokin D.Y."/>
            <person name="Giuliano L."/>
            <person name="Yakimov M.M."/>
        </authorList>
    </citation>
    <scope>NUCLEOTIDE SEQUENCE [LARGE SCALE GENOMIC DNA]</scope>
    <source>
        <strain evidence="9">LC1Nh</strain>
    </source>
</reference>
<dbReference type="Proteomes" id="UP000377803">
    <property type="component" value="Chromosome"/>
</dbReference>
<dbReference type="PROSITE" id="PS51330">
    <property type="entry name" value="DHFR_2"/>
    <property type="match status" value="1"/>
</dbReference>
<dbReference type="GO" id="GO:0046655">
    <property type="term" value="P:folic acid metabolic process"/>
    <property type="evidence" value="ECO:0007669"/>
    <property type="project" value="TreeGrafter"/>
</dbReference>
<evidence type="ECO:0000256" key="6">
    <source>
        <dbReference type="RuleBase" id="RU004474"/>
    </source>
</evidence>
<dbReference type="PRINTS" id="PR00070">
    <property type="entry name" value="DHFR"/>
</dbReference>
<organism evidence="8 9">
    <name type="scientific">Candidatus Nanohalobium constans</name>
    <dbReference type="NCBI Taxonomy" id="2565781"/>
    <lineage>
        <taxon>Archaea</taxon>
        <taxon>Candidatus Nanohalarchaeota</taxon>
        <taxon>Candidatus Nanohalobia</taxon>
        <taxon>Candidatus Nanohalobiales</taxon>
        <taxon>Candidatus Nanohalobiaceae</taxon>
        <taxon>Candidatus Nanohalobium</taxon>
    </lineage>
</organism>
<keyword evidence="3" id="KW-0554">One-carbon metabolism</keyword>
<dbReference type="GO" id="GO:0046452">
    <property type="term" value="P:dihydrofolate metabolic process"/>
    <property type="evidence" value="ECO:0007669"/>
    <property type="project" value="TreeGrafter"/>
</dbReference>
<dbReference type="CDD" id="cd00209">
    <property type="entry name" value="DHFR"/>
    <property type="match status" value="1"/>
</dbReference>
<evidence type="ECO:0000256" key="5">
    <source>
        <dbReference type="ARBA" id="ARBA00023002"/>
    </source>
</evidence>
<evidence type="ECO:0000313" key="9">
    <source>
        <dbReference type="Proteomes" id="UP000377803"/>
    </source>
</evidence>
<dbReference type="GO" id="GO:0004146">
    <property type="term" value="F:dihydrofolate reductase activity"/>
    <property type="evidence" value="ECO:0007669"/>
    <property type="project" value="UniProtKB-EC"/>
</dbReference>
<dbReference type="PIRSF" id="PIRSF000194">
    <property type="entry name" value="DHFR"/>
    <property type="match status" value="1"/>
</dbReference>
<evidence type="ECO:0000256" key="2">
    <source>
        <dbReference type="ARBA" id="ARBA00012856"/>
    </source>
</evidence>
<dbReference type="InterPro" id="IPR017925">
    <property type="entry name" value="DHFR_CS"/>
</dbReference>
<dbReference type="GO" id="GO:0006730">
    <property type="term" value="P:one-carbon metabolic process"/>
    <property type="evidence" value="ECO:0007669"/>
    <property type="project" value="UniProtKB-KW"/>
</dbReference>
<name>A0A5Q0UFC3_9ARCH</name>
<dbReference type="KEGG" id="ncon:LC1Nh_0153"/>